<evidence type="ECO:0000259" key="3">
    <source>
        <dbReference type="PROSITE" id="PS51186"/>
    </source>
</evidence>
<dbReference type="GO" id="GO:0016747">
    <property type="term" value="F:acyltransferase activity, transferring groups other than amino-acyl groups"/>
    <property type="evidence" value="ECO:0007669"/>
    <property type="project" value="InterPro"/>
</dbReference>
<dbReference type="RefSeq" id="WP_103077244.1">
    <property type="nucleotide sequence ID" value="NZ_AZRN01000024.1"/>
</dbReference>
<organism evidence="4 5">
    <name type="scientific">Petrotoga mexicana DSM 14811</name>
    <dbReference type="NCBI Taxonomy" id="1122954"/>
    <lineage>
        <taxon>Bacteria</taxon>
        <taxon>Thermotogati</taxon>
        <taxon>Thermotogota</taxon>
        <taxon>Thermotogae</taxon>
        <taxon>Petrotogales</taxon>
        <taxon>Petrotogaceae</taxon>
        <taxon>Petrotoga</taxon>
    </lineage>
</organism>
<keyword evidence="2" id="KW-0012">Acyltransferase</keyword>
<evidence type="ECO:0000256" key="2">
    <source>
        <dbReference type="ARBA" id="ARBA00023315"/>
    </source>
</evidence>
<keyword evidence="1 4" id="KW-0808">Transferase</keyword>
<keyword evidence="5" id="KW-1185">Reference proteome</keyword>
<dbReference type="InterPro" id="IPR000182">
    <property type="entry name" value="GNAT_dom"/>
</dbReference>
<evidence type="ECO:0000313" key="4">
    <source>
        <dbReference type="EMBL" id="PNR99138.1"/>
    </source>
</evidence>
<dbReference type="Gene3D" id="3.40.630.30">
    <property type="match status" value="1"/>
</dbReference>
<accession>A0A2K1P8L8</accession>
<dbReference type="InterPro" id="IPR050680">
    <property type="entry name" value="YpeA/RimI_acetyltransf"/>
</dbReference>
<sequence>MQKTFNYDSFNLSLKELNSKEDLLDDHFEFTKLEIAEFLEENLGKYGDPKEDIISSIDYAFSEEKGKGGFVLVLHNDDSIVGAVVINDTGMEGYIPEHMLVYIAVDKDCRGKGIGSNLLKETISRCDGDISLHVEYGNPARRLYEKVGFESKYAEMRYKS</sequence>
<dbReference type="PANTHER" id="PTHR43420:SF12">
    <property type="entry name" value="N-ACETYLTRANSFERASE DOMAIN-CONTAINING PROTEIN"/>
    <property type="match status" value="1"/>
</dbReference>
<dbReference type="Proteomes" id="UP000236604">
    <property type="component" value="Unassembled WGS sequence"/>
</dbReference>
<dbReference type="SUPFAM" id="SSF55729">
    <property type="entry name" value="Acyl-CoA N-acyltransferases (Nat)"/>
    <property type="match status" value="1"/>
</dbReference>
<feature type="domain" description="N-acetyltransferase" evidence="3">
    <location>
        <begin position="25"/>
        <end position="160"/>
    </location>
</feature>
<dbReference type="Pfam" id="PF13508">
    <property type="entry name" value="Acetyltransf_7"/>
    <property type="match status" value="1"/>
</dbReference>
<dbReference type="PANTHER" id="PTHR43420">
    <property type="entry name" value="ACETYLTRANSFERASE"/>
    <property type="match status" value="1"/>
</dbReference>
<dbReference type="EMBL" id="AZRN01000024">
    <property type="protein sequence ID" value="PNR99138.1"/>
    <property type="molecule type" value="Genomic_DNA"/>
</dbReference>
<proteinExistence type="predicted"/>
<dbReference type="InterPro" id="IPR016181">
    <property type="entry name" value="Acyl_CoA_acyltransferase"/>
</dbReference>
<comment type="caution">
    <text evidence="4">The sequence shown here is derived from an EMBL/GenBank/DDBJ whole genome shotgun (WGS) entry which is preliminary data.</text>
</comment>
<protein>
    <submittedName>
        <fullName evidence="4">GNAT family acetyltransferase</fullName>
    </submittedName>
</protein>
<evidence type="ECO:0000256" key="1">
    <source>
        <dbReference type="ARBA" id="ARBA00022679"/>
    </source>
</evidence>
<dbReference type="AlphaFoldDB" id="A0A2K1P8L8"/>
<dbReference type="CDD" id="cd04301">
    <property type="entry name" value="NAT_SF"/>
    <property type="match status" value="1"/>
</dbReference>
<evidence type="ECO:0000313" key="5">
    <source>
        <dbReference type="Proteomes" id="UP000236604"/>
    </source>
</evidence>
<gene>
    <name evidence="4" type="ORF">X927_06495</name>
</gene>
<dbReference type="PROSITE" id="PS51186">
    <property type="entry name" value="GNAT"/>
    <property type="match status" value="1"/>
</dbReference>
<reference evidence="4 5" key="1">
    <citation type="submission" date="2013-12" db="EMBL/GenBank/DDBJ databases">
        <title>Comparative genomics of Petrotoga isolates.</title>
        <authorList>
            <person name="Nesbo C.L."/>
            <person name="Charchuk R."/>
            <person name="Chow K."/>
        </authorList>
    </citation>
    <scope>NUCLEOTIDE SEQUENCE [LARGE SCALE GENOMIC DNA]</scope>
    <source>
        <strain evidence="4 5">DSM 14811</strain>
    </source>
</reference>
<name>A0A2K1P8L8_9BACT</name>